<dbReference type="PROSITE" id="PS00012">
    <property type="entry name" value="PHOSPHOPANTETHEINE"/>
    <property type="match status" value="1"/>
</dbReference>
<dbReference type="InterPro" id="IPR023213">
    <property type="entry name" value="CAT-like_dom_sf"/>
</dbReference>
<dbReference type="NCBIfam" id="TIGR01733">
    <property type="entry name" value="AA-adenyl-dom"/>
    <property type="match status" value="2"/>
</dbReference>
<dbReference type="RefSeq" id="WP_166659259.1">
    <property type="nucleotide sequence ID" value="NZ_SNXZ01000003.1"/>
</dbReference>
<name>A0A4R6SFT7_LABRH</name>
<comment type="caution">
    <text evidence="6">The sequence shown here is derived from an EMBL/GenBank/DDBJ whole genome shotgun (WGS) entry which is preliminary data.</text>
</comment>
<keyword evidence="3" id="KW-0597">Phosphoprotein</keyword>
<dbReference type="Gene3D" id="3.40.50.12780">
    <property type="entry name" value="N-terminal domain of ligase-like"/>
    <property type="match status" value="2"/>
</dbReference>
<evidence type="ECO:0000256" key="2">
    <source>
        <dbReference type="ARBA" id="ARBA00022450"/>
    </source>
</evidence>
<dbReference type="CDD" id="cd05930">
    <property type="entry name" value="A_NRPS"/>
    <property type="match status" value="1"/>
</dbReference>
<reference evidence="6 7" key="1">
    <citation type="submission" date="2019-03" db="EMBL/GenBank/DDBJ databases">
        <title>Genomic Encyclopedia of Type Strains, Phase IV (KMG-IV): sequencing the most valuable type-strain genomes for metagenomic binning, comparative biology and taxonomic classification.</title>
        <authorList>
            <person name="Goeker M."/>
        </authorList>
    </citation>
    <scope>NUCLEOTIDE SEQUENCE [LARGE SCALE GENOMIC DNA]</scope>
    <source>
        <strain evidence="6 7">DSM 45361</strain>
    </source>
</reference>
<dbReference type="SMART" id="SM00823">
    <property type="entry name" value="PKS_PP"/>
    <property type="match status" value="2"/>
</dbReference>
<dbReference type="GO" id="GO:0044550">
    <property type="term" value="P:secondary metabolite biosynthetic process"/>
    <property type="evidence" value="ECO:0007669"/>
    <property type="project" value="TreeGrafter"/>
</dbReference>
<evidence type="ECO:0000313" key="7">
    <source>
        <dbReference type="Proteomes" id="UP000295444"/>
    </source>
</evidence>
<dbReference type="Pfam" id="PF00550">
    <property type="entry name" value="PP-binding"/>
    <property type="match status" value="2"/>
</dbReference>
<dbReference type="InterPro" id="IPR020806">
    <property type="entry name" value="PKS_PP-bd"/>
</dbReference>
<keyword evidence="7" id="KW-1185">Reference proteome</keyword>
<evidence type="ECO:0000256" key="3">
    <source>
        <dbReference type="ARBA" id="ARBA00022553"/>
    </source>
</evidence>
<dbReference type="SUPFAM" id="SSF56801">
    <property type="entry name" value="Acetyl-CoA synthetase-like"/>
    <property type="match status" value="2"/>
</dbReference>
<dbReference type="InterPro" id="IPR042099">
    <property type="entry name" value="ANL_N_sf"/>
</dbReference>
<dbReference type="Gene3D" id="3.30.559.10">
    <property type="entry name" value="Chloramphenicol acetyltransferase-like domain"/>
    <property type="match status" value="1"/>
</dbReference>
<dbReference type="GO" id="GO:0043041">
    <property type="term" value="P:amino acid activation for nonribosomal peptide biosynthetic process"/>
    <property type="evidence" value="ECO:0007669"/>
    <property type="project" value="TreeGrafter"/>
</dbReference>
<evidence type="ECO:0000256" key="1">
    <source>
        <dbReference type="ARBA" id="ARBA00001957"/>
    </source>
</evidence>
<dbReference type="Gene3D" id="3.30.300.30">
    <property type="match status" value="2"/>
</dbReference>
<dbReference type="InterPro" id="IPR006162">
    <property type="entry name" value="Ppantetheine_attach_site"/>
</dbReference>
<dbReference type="PANTHER" id="PTHR45527">
    <property type="entry name" value="NONRIBOSOMAL PEPTIDE SYNTHETASE"/>
    <property type="match status" value="1"/>
</dbReference>
<dbReference type="Pfam" id="PF00668">
    <property type="entry name" value="Condensation"/>
    <property type="match status" value="1"/>
</dbReference>
<dbReference type="Proteomes" id="UP000295444">
    <property type="component" value="Unassembled WGS sequence"/>
</dbReference>
<dbReference type="GO" id="GO:0003824">
    <property type="term" value="F:catalytic activity"/>
    <property type="evidence" value="ECO:0007669"/>
    <property type="project" value="InterPro"/>
</dbReference>
<dbReference type="InterPro" id="IPR009081">
    <property type="entry name" value="PP-bd_ACP"/>
</dbReference>
<dbReference type="InterPro" id="IPR045851">
    <property type="entry name" value="AMP-bd_C_sf"/>
</dbReference>
<dbReference type="InterPro" id="IPR001242">
    <property type="entry name" value="Condensation_dom"/>
</dbReference>
<dbReference type="FunFam" id="3.30.300.30:FF:000015">
    <property type="entry name" value="Nonribosomal peptide synthase SidD"/>
    <property type="match status" value="1"/>
</dbReference>
<dbReference type="PROSITE" id="PS00455">
    <property type="entry name" value="AMP_BINDING"/>
    <property type="match status" value="2"/>
</dbReference>
<dbReference type="Gene3D" id="3.40.50.1820">
    <property type="entry name" value="alpha/beta hydrolase"/>
    <property type="match status" value="1"/>
</dbReference>
<feature type="domain" description="Carrier" evidence="5">
    <location>
        <begin position="502"/>
        <end position="577"/>
    </location>
</feature>
<dbReference type="InterPro" id="IPR025110">
    <property type="entry name" value="AMP-bd_C"/>
</dbReference>
<dbReference type="InterPro" id="IPR010071">
    <property type="entry name" value="AA_adenyl_dom"/>
</dbReference>
<feature type="region of interest" description="Disordered" evidence="4">
    <location>
        <begin position="786"/>
        <end position="808"/>
    </location>
</feature>
<dbReference type="GO" id="GO:0005737">
    <property type="term" value="C:cytoplasm"/>
    <property type="evidence" value="ECO:0007669"/>
    <property type="project" value="TreeGrafter"/>
</dbReference>
<dbReference type="PANTHER" id="PTHR45527:SF1">
    <property type="entry name" value="FATTY ACID SYNTHASE"/>
    <property type="match status" value="1"/>
</dbReference>
<dbReference type="PROSITE" id="PS50075">
    <property type="entry name" value="CARRIER"/>
    <property type="match status" value="2"/>
</dbReference>
<feature type="compositionally biased region" description="Basic and acidic residues" evidence="4">
    <location>
        <begin position="794"/>
        <end position="808"/>
    </location>
</feature>
<dbReference type="Pfam" id="PF13193">
    <property type="entry name" value="AMP-binding_C"/>
    <property type="match status" value="2"/>
</dbReference>
<feature type="domain" description="Carrier" evidence="5">
    <location>
        <begin position="1529"/>
        <end position="1604"/>
    </location>
</feature>
<dbReference type="Gene3D" id="3.30.559.30">
    <property type="entry name" value="Nonribosomal peptide synthetase, condensation domain"/>
    <property type="match status" value="1"/>
</dbReference>
<dbReference type="SUPFAM" id="SSF52777">
    <property type="entry name" value="CoA-dependent acyltransferases"/>
    <property type="match status" value="2"/>
</dbReference>
<dbReference type="EMBL" id="SNXZ01000003">
    <property type="protein sequence ID" value="TDP97976.1"/>
    <property type="molecule type" value="Genomic_DNA"/>
</dbReference>
<proteinExistence type="predicted"/>
<dbReference type="CDD" id="cd19531">
    <property type="entry name" value="LCL_NRPS-like"/>
    <property type="match status" value="1"/>
</dbReference>
<evidence type="ECO:0000259" key="5">
    <source>
        <dbReference type="PROSITE" id="PS50075"/>
    </source>
</evidence>
<gene>
    <name evidence="6" type="ORF">EV186_103956</name>
</gene>
<dbReference type="GO" id="GO:0031177">
    <property type="term" value="F:phosphopantetheine binding"/>
    <property type="evidence" value="ECO:0007669"/>
    <property type="project" value="InterPro"/>
</dbReference>
<evidence type="ECO:0000313" key="6">
    <source>
        <dbReference type="EMBL" id="TDP97976.1"/>
    </source>
</evidence>
<dbReference type="InterPro" id="IPR029058">
    <property type="entry name" value="AB_hydrolase_fold"/>
</dbReference>
<dbReference type="InterPro" id="IPR020845">
    <property type="entry name" value="AMP-binding_CS"/>
</dbReference>
<dbReference type="InterPro" id="IPR036736">
    <property type="entry name" value="ACP-like_sf"/>
</dbReference>
<dbReference type="SUPFAM" id="SSF47336">
    <property type="entry name" value="ACP-like"/>
    <property type="match status" value="2"/>
</dbReference>
<comment type="cofactor">
    <cofactor evidence="1">
        <name>pantetheine 4'-phosphate</name>
        <dbReference type="ChEBI" id="CHEBI:47942"/>
    </cofactor>
</comment>
<dbReference type="InterPro" id="IPR000873">
    <property type="entry name" value="AMP-dep_synth/lig_dom"/>
</dbReference>
<dbReference type="Gene3D" id="1.10.1200.10">
    <property type="entry name" value="ACP-like"/>
    <property type="match status" value="1"/>
</dbReference>
<sequence>MAAPAQPIDHVSAGRPSVLTEFDRWVRERPQAPAVLTATESLSYAELDAAADAVAARLVAAGATPGRIVAVVADLSATLVVAELAAMKLGCAFLPIAPTDPLSRTRTVLDEADVVAVVADRELDVPSLLIPDVLVPDLAERSAEHFTDDPHPEQLAYVIYTSGSSGRPKGVQVPHRGLANAVAWGRREWELGPDDRTALFASPAFDASVLEIWKTFATGGALVIPGADDRGSMSALRDWLVRRGVTHCDLPTAVAEGVVELDWPADTKLRVLRTGGDRLTRFTPPGLPFLFVNEYGPAECSVVATFSIVPTVADGVPAIGTPVDGIEALVLDEDLRPATEGEIYLGGAGLARGYLGRPGLTAQRFVPDPRGGGARLYRTGDRAVVREDGQLSFLGRGDNQVKIRGYRIELGEIETALNGHPSVRKAAVLARQDQPGEKELVGYVALEPGTDPDLAAYLRGALPEYLVPARYVVMDELPVTVNGKVDRRALPAPPRLAGDTTAPRTPTEHAIARLWCAELGLDSVGVFDDFLAIGGQSLMALRIATRVEQELGKPVRAHHLFANPTIAALAAVVDELAVTTVDDTTTDEPVVSFAQQRLWFTEQLLPDTSRHTEAMVVGLSGPLDRASLQAAVEEIMRRHDQLRAGFTAREGQPVPFVVDDVTVAIPEVDLRDRPPSARDELIESFAHTVFDLTQPPLIKFALLRLAEHRHELLFATHHIASDGWSARVFVHELGELYRAFVAGLPSPLPPLAATYGDIARRQRAQLASGRLDDGLAFWRALLDPPPAEMPLPTDRPRPSEPTHRGKRLDRAVPAELWDAVQRLARDHGATNFHVLFAVFQAVLRRYTGQDDLVSAIAAAGREDPDAAGLLGFFVNTLPVRTDLAGDPSFADLLDRVRGVLLDATRHGEVPLERIVEHVGADRDLSRHPLFQTMFVLQDTVAPVHAGELTVSLGPEYDNGMAKLDLLINFDFPFGKPMLTAEYATELFDPATIERILRHYEDVLWSVTADPGVRLSELPLGHDEVGFVAPRPTECLHTLVEQQVARTPHAIALECAGATLTYTELDRRANAVACALAELGVGPDVLVATHLERTLDLVVGILGVLKAGGAYLPLSIEDPAARQAAILSDAKASVLLTDGSHPDGVTTPHVLQLADVPPGTDRRPNPVLDVENLAYLLYTSGSTGQPKGCAMPHRAVINMLTWQRTDGGLGAPARVLQFTALTFDVSMQEIFGTLAVGGTVVMVEDTVRRDSVSLLDFLCDNRIERLFLPFVALNELAATIARTGRIPARLVDVVTAGEQVQANENVVGMFTKLPQARLHNHYGPTETHIVVACTLDEDPARWAPLPPIGVPVNGVIARVLDAHGAVAPVGVVGELHIGGHGIAHGYLGKPVQTAQRFIPDHDGKRLYRTGDLARCDADGVIWFLGRTDDQVKIRGYRVELGEIEVALAEHPEVAAAAVVYDKAAQRLVGYILAEDDDRIVAQCRERLSARLPGYMVPSVIMAVATLPRGKTGKLDRKSLPEPVVHTTATPAQSALEAVVIAVFAEALDLDRVGRDDDFFDLGGHSLIATRLVALLGEALGVAVPVRDLFINHTPGKLAAQLHDAHGSTVDDVAAALLGGAR</sequence>
<organism evidence="6 7">
    <name type="scientific">Labedaea rhizosphaerae</name>
    <dbReference type="NCBI Taxonomy" id="598644"/>
    <lineage>
        <taxon>Bacteria</taxon>
        <taxon>Bacillati</taxon>
        <taxon>Actinomycetota</taxon>
        <taxon>Actinomycetes</taxon>
        <taxon>Pseudonocardiales</taxon>
        <taxon>Pseudonocardiaceae</taxon>
        <taxon>Labedaea</taxon>
    </lineage>
</organism>
<dbReference type="FunFam" id="3.30.300.30:FF:000010">
    <property type="entry name" value="Enterobactin synthetase component F"/>
    <property type="match status" value="1"/>
</dbReference>
<dbReference type="Pfam" id="PF00501">
    <property type="entry name" value="AMP-binding"/>
    <property type="match status" value="2"/>
</dbReference>
<dbReference type="FunFam" id="3.40.50.980:FF:000001">
    <property type="entry name" value="Non-ribosomal peptide synthetase"/>
    <property type="match status" value="1"/>
</dbReference>
<accession>A0A4R6SFT7</accession>
<protein>
    <submittedName>
        <fullName evidence="6">Amino acid adenylation domain-containing protein</fullName>
    </submittedName>
</protein>
<dbReference type="GO" id="GO:0008610">
    <property type="term" value="P:lipid biosynthetic process"/>
    <property type="evidence" value="ECO:0007669"/>
    <property type="project" value="UniProtKB-ARBA"/>
</dbReference>
<evidence type="ECO:0000256" key="4">
    <source>
        <dbReference type="SAM" id="MobiDB-lite"/>
    </source>
</evidence>
<keyword evidence="2" id="KW-0596">Phosphopantetheine</keyword>